<dbReference type="NCBIfam" id="TIGR00026">
    <property type="entry name" value="hi_GC_TIGR00026"/>
    <property type="match status" value="1"/>
</dbReference>
<dbReference type="Pfam" id="PF04075">
    <property type="entry name" value="F420H2_quin_red"/>
    <property type="match status" value="1"/>
</dbReference>
<proteinExistence type="inferred from homology"/>
<comment type="catalytic activity">
    <reaction evidence="2">
        <text>oxidized coenzyme F420-(gamma-L-Glu)(n) + a quinol + H(+) = reduced coenzyme F420-(gamma-L-Glu)(n) + a quinone</text>
        <dbReference type="Rhea" id="RHEA:39663"/>
        <dbReference type="Rhea" id="RHEA-COMP:12939"/>
        <dbReference type="Rhea" id="RHEA-COMP:14378"/>
        <dbReference type="ChEBI" id="CHEBI:15378"/>
        <dbReference type="ChEBI" id="CHEBI:24646"/>
        <dbReference type="ChEBI" id="CHEBI:132124"/>
        <dbReference type="ChEBI" id="CHEBI:133980"/>
        <dbReference type="ChEBI" id="CHEBI:139511"/>
    </reaction>
</comment>
<dbReference type="InterPro" id="IPR012349">
    <property type="entry name" value="Split_barrel_FMN-bd"/>
</dbReference>
<sequence>MLFGDEHVRRYVETDGAEGHDWQGSTVLILTTTGRKSGAQRNNPLIYQPYGDALLLVASNGGSATPPAWYLNLTANPEVQVQVKGDRFTARARTANADEKPDMWRTMVATWPAYDDYQRKTDREIPVVVLERV</sequence>
<evidence type="ECO:0000256" key="1">
    <source>
        <dbReference type="ARBA" id="ARBA00008710"/>
    </source>
</evidence>
<dbReference type="Gene3D" id="2.30.110.10">
    <property type="entry name" value="Electron Transport, Fmn-binding Protein, Chain A"/>
    <property type="match status" value="1"/>
</dbReference>
<evidence type="ECO:0000313" key="4">
    <source>
        <dbReference type="Proteomes" id="UP000587462"/>
    </source>
</evidence>
<reference evidence="3 4" key="1">
    <citation type="submission" date="2020-04" db="EMBL/GenBank/DDBJ databases">
        <title>Draft Genome Sequence of Streptomyces morookaense DSM 40503, an 8-azaguanine-producing strain.</title>
        <authorList>
            <person name="Qi J."/>
            <person name="Gao J.-M."/>
        </authorList>
    </citation>
    <scope>NUCLEOTIDE SEQUENCE [LARGE SCALE GENOMIC DNA]</scope>
    <source>
        <strain evidence="3 4">DSM 40503</strain>
    </source>
</reference>
<accession>A0A7Y7B992</accession>
<dbReference type="PANTHER" id="PTHR39428">
    <property type="entry name" value="F420H(2)-DEPENDENT QUINONE REDUCTASE RV1261C"/>
    <property type="match status" value="1"/>
</dbReference>
<protein>
    <submittedName>
        <fullName evidence="3">Nitroreductase family deazaflavin-dependent oxidoreductase</fullName>
    </submittedName>
</protein>
<gene>
    <name evidence="3" type="ORF">HG542_27525</name>
</gene>
<evidence type="ECO:0000313" key="3">
    <source>
        <dbReference type="EMBL" id="NVK81380.1"/>
    </source>
</evidence>
<name>A0A7Y7B992_STRMO</name>
<dbReference type="GO" id="GO:0070967">
    <property type="term" value="F:coenzyme F420 binding"/>
    <property type="evidence" value="ECO:0007669"/>
    <property type="project" value="TreeGrafter"/>
</dbReference>
<organism evidence="3 4">
    <name type="scientific">Streptomyces morookaense</name>
    <name type="common">Streptoverticillium morookaense</name>
    <dbReference type="NCBI Taxonomy" id="1970"/>
    <lineage>
        <taxon>Bacteria</taxon>
        <taxon>Bacillati</taxon>
        <taxon>Actinomycetota</taxon>
        <taxon>Actinomycetes</taxon>
        <taxon>Kitasatosporales</taxon>
        <taxon>Streptomycetaceae</taxon>
        <taxon>Streptomyces</taxon>
    </lineage>
</organism>
<dbReference type="GO" id="GO:0005886">
    <property type="term" value="C:plasma membrane"/>
    <property type="evidence" value="ECO:0007669"/>
    <property type="project" value="TreeGrafter"/>
</dbReference>
<dbReference type="GO" id="GO:0016491">
    <property type="term" value="F:oxidoreductase activity"/>
    <property type="evidence" value="ECO:0007669"/>
    <property type="project" value="InterPro"/>
</dbReference>
<comment type="caution">
    <text evidence="3">The sequence shown here is derived from an EMBL/GenBank/DDBJ whole genome shotgun (WGS) entry which is preliminary data.</text>
</comment>
<keyword evidence="4" id="KW-1185">Reference proteome</keyword>
<dbReference type="EMBL" id="JABBXF010000079">
    <property type="protein sequence ID" value="NVK81380.1"/>
    <property type="molecule type" value="Genomic_DNA"/>
</dbReference>
<dbReference type="SUPFAM" id="SSF50475">
    <property type="entry name" value="FMN-binding split barrel"/>
    <property type="match status" value="1"/>
</dbReference>
<dbReference type="Proteomes" id="UP000587462">
    <property type="component" value="Unassembled WGS sequence"/>
</dbReference>
<dbReference type="InterPro" id="IPR004378">
    <property type="entry name" value="F420H2_quin_Rdtase"/>
</dbReference>
<dbReference type="AlphaFoldDB" id="A0A7Y7B992"/>
<dbReference type="RefSeq" id="WP_171086068.1">
    <property type="nucleotide sequence ID" value="NZ_BNBU01000010.1"/>
</dbReference>
<dbReference type="PANTHER" id="PTHR39428:SF1">
    <property type="entry name" value="F420H(2)-DEPENDENT QUINONE REDUCTASE RV1261C"/>
    <property type="match status" value="1"/>
</dbReference>
<comment type="similarity">
    <text evidence="1">Belongs to the F420H(2)-dependent quinone reductase family.</text>
</comment>
<evidence type="ECO:0000256" key="2">
    <source>
        <dbReference type="ARBA" id="ARBA00049106"/>
    </source>
</evidence>